<dbReference type="EMBL" id="VCQU01000006">
    <property type="protein sequence ID" value="NMN96916.1"/>
    <property type="molecule type" value="Genomic_DNA"/>
</dbReference>
<sequence>MSRAVLSIGSNIGDRLANLQLVLDTLDDRVRAVSPVYSTAPWGGVEQEDFLNAVVVVEDSSVDCVGWLRRGQELEAAADRERTQRWGPRTLDVDIITCDAVRSDDPELTLPHPRAYARAFVLVPWRDVEPDAALPVDGVAVPIGELLDRLPVDERSGVHRTTLELVRKPVG</sequence>
<name>A0A848KGL6_9NOCA</name>
<keyword evidence="7" id="KW-0067">ATP-binding</keyword>
<keyword evidence="5" id="KW-0547">Nucleotide-binding</keyword>
<keyword evidence="8" id="KW-0289">Folate biosynthesis</keyword>
<keyword evidence="4 10" id="KW-0808">Transferase</keyword>
<comment type="pathway">
    <text evidence="2">Cofactor biosynthesis; tetrahydrofolate biosynthesis; 2-amino-4-hydroxy-6-hydroxymethyl-7,8-dihydropteridine diphosphate from 7,8-dihydroneopterin triphosphate: step 4/4.</text>
</comment>
<dbReference type="GO" id="GO:0016301">
    <property type="term" value="F:kinase activity"/>
    <property type="evidence" value="ECO:0007669"/>
    <property type="project" value="UniProtKB-KW"/>
</dbReference>
<dbReference type="GO" id="GO:0005524">
    <property type="term" value="F:ATP binding"/>
    <property type="evidence" value="ECO:0007669"/>
    <property type="project" value="UniProtKB-KW"/>
</dbReference>
<evidence type="ECO:0000259" key="9">
    <source>
        <dbReference type="PROSITE" id="PS00794"/>
    </source>
</evidence>
<dbReference type="UniPathway" id="UPA00077">
    <property type="reaction ID" value="UER00155"/>
</dbReference>
<dbReference type="SUPFAM" id="SSF55083">
    <property type="entry name" value="6-hydroxymethyl-7,8-dihydropterin pyrophosphokinase, HPPK"/>
    <property type="match status" value="1"/>
</dbReference>
<organism evidence="10 11">
    <name type="scientific">Antrihabitans stalactiti</name>
    <dbReference type="NCBI Taxonomy" id="2584121"/>
    <lineage>
        <taxon>Bacteria</taxon>
        <taxon>Bacillati</taxon>
        <taxon>Actinomycetota</taxon>
        <taxon>Actinomycetes</taxon>
        <taxon>Mycobacteriales</taxon>
        <taxon>Nocardiaceae</taxon>
        <taxon>Antrihabitans</taxon>
    </lineage>
</organism>
<evidence type="ECO:0000256" key="7">
    <source>
        <dbReference type="ARBA" id="ARBA00022840"/>
    </source>
</evidence>
<dbReference type="GO" id="GO:0046654">
    <property type="term" value="P:tetrahydrofolate biosynthetic process"/>
    <property type="evidence" value="ECO:0007669"/>
    <property type="project" value="UniProtKB-UniPathway"/>
</dbReference>
<reference evidence="10 11" key="2">
    <citation type="submission" date="2020-06" db="EMBL/GenBank/DDBJ databases">
        <title>Antribacter stalactiti gen. nov., sp. nov., a new member of the family Nacardiaceae isolated from a cave.</title>
        <authorList>
            <person name="Kim I.S."/>
        </authorList>
    </citation>
    <scope>NUCLEOTIDE SEQUENCE [LARGE SCALE GENOMIC DNA]</scope>
    <source>
        <strain evidence="10 11">YC2-7</strain>
    </source>
</reference>
<gene>
    <name evidence="10" type="primary">folK</name>
    <name evidence="10" type="ORF">FGL95_17910</name>
</gene>
<dbReference type="PANTHER" id="PTHR43071:SF1">
    <property type="entry name" value="2-AMINO-4-HYDROXY-6-HYDROXYMETHYLDIHYDROPTERIDINE PYROPHOSPHOKINASE"/>
    <property type="match status" value="1"/>
</dbReference>
<feature type="domain" description="7,8-dihydro-6-hydroxymethylpterin-pyrophosphokinase" evidence="9">
    <location>
        <begin position="85"/>
        <end position="96"/>
    </location>
</feature>
<dbReference type="NCBIfam" id="TIGR01498">
    <property type="entry name" value="folK"/>
    <property type="match status" value="1"/>
</dbReference>
<dbReference type="PROSITE" id="PS00794">
    <property type="entry name" value="HPPK"/>
    <property type="match status" value="1"/>
</dbReference>
<dbReference type="EC" id="2.7.6.3" evidence="3"/>
<keyword evidence="11" id="KW-1185">Reference proteome</keyword>
<comment type="caution">
    <text evidence="10">The sequence shown here is derived from an EMBL/GenBank/DDBJ whole genome shotgun (WGS) entry which is preliminary data.</text>
</comment>
<evidence type="ECO:0000256" key="8">
    <source>
        <dbReference type="ARBA" id="ARBA00022909"/>
    </source>
</evidence>
<proteinExistence type="predicted"/>
<evidence type="ECO:0000256" key="2">
    <source>
        <dbReference type="ARBA" id="ARBA00005051"/>
    </source>
</evidence>
<dbReference type="PANTHER" id="PTHR43071">
    <property type="entry name" value="2-AMINO-4-HYDROXY-6-HYDROXYMETHYLDIHYDROPTERIDINE PYROPHOSPHOKINASE"/>
    <property type="match status" value="1"/>
</dbReference>
<dbReference type="GO" id="GO:0003848">
    <property type="term" value="F:2-amino-4-hydroxy-6-hydroxymethyldihydropteridine diphosphokinase activity"/>
    <property type="evidence" value="ECO:0007669"/>
    <property type="project" value="UniProtKB-EC"/>
</dbReference>
<evidence type="ECO:0000313" key="10">
    <source>
        <dbReference type="EMBL" id="NMN96916.1"/>
    </source>
</evidence>
<evidence type="ECO:0000256" key="4">
    <source>
        <dbReference type="ARBA" id="ARBA00022679"/>
    </source>
</evidence>
<accession>A0A848KGL6</accession>
<dbReference type="AlphaFoldDB" id="A0A848KGL6"/>
<evidence type="ECO:0000256" key="3">
    <source>
        <dbReference type="ARBA" id="ARBA00013253"/>
    </source>
</evidence>
<dbReference type="InterPro" id="IPR000550">
    <property type="entry name" value="Hppk"/>
</dbReference>
<evidence type="ECO:0000256" key="6">
    <source>
        <dbReference type="ARBA" id="ARBA00022777"/>
    </source>
</evidence>
<dbReference type="RefSeq" id="WP_169589333.1">
    <property type="nucleotide sequence ID" value="NZ_VCQU01000006.1"/>
</dbReference>
<dbReference type="InterPro" id="IPR035907">
    <property type="entry name" value="Hppk_sf"/>
</dbReference>
<comment type="catalytic activity">
    <reaction evidence="1">
        <text>6-hydroxymethyl-7,8-dihydropterin + ATP = (7,8-dihydropterin-6-yl)methyl diphosphate + AMP + H(+)</text>
        <dbReference type="Rhea" id="RHEA:11412"/>
        <dbReference type="ChEBI" id="CHEBI:15378"/>
        <dbReference type="ChEBI" id="CHEBI:30616"/>
        <dbReference type="ChEBI" id="CHEBI:44841"/>
        <dbReference type="ChEBI" id="CHEBI:72950"/>
        <dbReference type="ChEBI" id="CHEBI:456215"/>
        <dbReference type="EC" id="2.7.6.3"/>
    </reaction>
</comment>
<protein>
    <recommendedName>
        <fullName evidence="3">2-amino-4-hydroxy-6-hydroxymethyldihydropteridine diphosphokinase</fullName>
        <ecNumber evidence="3">2.7.6.3</ecNumber>
    </recommendedName>
</protein>
<dbReference type="Proteomes" id="UP000535543">
    <property type="component" value="Unassembled WGS sequence"/>
</dbReference>
<evidence type="ECO:0000313" key="11">
    <source>
        <dbReference type="Proteomes" id="UP000535543"/>
    </source>
</evidence>
<evidence type="ECO:0000256" key="5">
    <source>
        <dbReference type="ARBA" id="ARBA00022741"/>
    </source>
</evidence>
<reference evidence="10 11" key="1">
    <citation type="submission" date="2019-05" db="EMBL/GenBank/DDBJ databases">
        <authorList>
            <person name="Lee S.D."/>
        </authorList>
    </citation>
    <scope>NUCLEOTIDE SEQUENCE [LARGE SCALE GENOMIC DNA]</scope>
    <source>
        <strain evidence="10 11">YC2-7</strain>
    </source>
</reference>
<evidence type="ECO:0000256" key="1">
    <source>
        <dbReference type="ARBA" id="ARBA00000198"/>
    </source>
</evidence>
<dbReference type="Gene3D" id="3.30.70.560">
    <property type="entry name" value="7,8-Dihydro-6-hydroxymethylpterin-pyrophosphokinase HPPK"/>
    <property type="match status" value="1"/>
</dbReference>
<keyword evidence="6 10" id="KW-0418">Kinase</keyword>
<dbReference type="Pfam" id="PF01288">
    <property type="entry name" value="HPPK"/>
    <property type="match status" value="1"/>
</dbReference>
<dbReference type="CDD" id="cd00483">
    <property type="entry name" value="HPPK"/>
    <property type="match status" value="1"/>
</dbReference>
<dbReference type="GO" id="GO:0046656">
    <property type="term" value="P:folic acid biosynthetic process"/>
    <property type="evidence" value="ECO:0007669"/>
    <property type="project" value="UniProtKB-KW"/>
</dbReference>